<proteinExistence type="predicted"/>
<accession>A0ABQ9X0R0</accession>
<evidence type="ECO:0000313" key="2">
    <source>
        <dbReference type="EMBL" id="KAK2945349.1"/>
    </source>
</evidence>
<feature type="region of interest" description="Disordered" evidence="1">
    <location>
        <begin position="44"/>
        <end position="74"/>
    </location>
</feature>
<name>A0ABQ9X0R0_9EUKA</name>
<reference evidence="2 3" key="1">
    <citation type="journal article" date="2022" name="bioRxiv">
        <title>Genomics of Preaxostyla Flagellates Illuminates Evolutionary Transitions and the Path Towards Mitochondrial Loss.</title>
        <authorList>
            <person name="Novak L.V.F."/>
            <person name="Treitli S.C."/>
            <person name="Pyrih J."/>
            <person name="Halakuc P."/>
            <person name="Pipaliya S.V."/>
            <person name="Vacek V."/>
            <person name="Brzon O."/>
            <person name="Soukal P."/>
            <person name="Eme L."/>
            <person name="Dacks J.B."/>
            <person name="Karnkowska A."/>
            <person name="Elias M."/>
            <person name="Hampl V."/>
        </authorList>
    </citation>
    <scope>NUCLEOTIDE SEQUENCE [LARGE SCALE GENOMIC DNA]</scope>
    <source>
        <strain evidence="2">NAU3</strain>
        <tissue evidence="2">Gut</tissue>
    </source>
</reference>
<organism evidence="2 3">
    <name type="scientific">Blattamonas nauphoetae</name>
    <dbReference type="NCBI Taxonomy" id="2049346"/>
    <lineage>
        <taxon>Eukaryota</taxon>
        <taxon>Metamonada</taxon>
        <taxon>Preaxostyla</taxon>
        <taxon>Oxymonadida</taxon>
        <taxon>Blattamonas</taxon>
    </lineage>
</organism>
<feature type="compositionally biased region" description="Basic and acidic residues" evidence="1">
    <location>
        <begin position="44"/>
        <end position="54"/>
    </location>
</feature>
<gene>
    <name evidence="2" type="ORF">BLNAU_19738</name>
</gene>
<comment type="caution">
    <text evidence="2">The sequence shown here is derived from an EMBL/GenBank/DDBJ whole genome shotgun (WGS) entry which is preliminary data.</text>
</comment>
<dbReference type="Proteomes" id="UP001281761">
    <property type="component" value="Unassembled WGS sequence"/>
</dbReference>
<protein>
    <submittedName>
        <fullName evidence="2">Uncharacterized protein</fullName>
    </submittedName>
</protein>
<keyword evidence="3" id="KW-1185">Reference proteome</keyword>
<dbReference type="EMBL" id="JARBJD010000264">
    <property type="protein sequence ID" value="KAK2945349.1"/>
    <property type="molecule type" value="Genomic_DNA"/>
</dbReference>
<feature type="compositionally biased region" description="Polar residues" evidence="1">
    <location>
        <begin position="58"/>
        <end position="74"/>
    </location>
</feature>
<sequence>MTRQNVLHLNINAQNVGRGSDEMFLLFRLDPTADSHAIGKHIAEKREKPRDDLRLASNLDSSDEMGNNTSTGSSFDFPVSESHKIPTLVWIDRTDCILTSDNIEPNYEVMMQKRLFTSSHNSTHTVFSREYRSNSTDEEEHKHWICLQV</sequence>
<evidence type="ECO:0000256" key="1">
    <source>
        <dbReference type="SAM" id="MobiDB-lite"/>
    </source>
</evidence>
<evidence type="ECO:0000313" key="3">
    <source>
        <dbReference type="Proteomes" id="UP001281761"/>
    </source>
</evidence>